<reference evidence="5 6" key="1">
    <citation type="journal article" date="2016" name="Proc. Natl. Acad. Sci. U.S.A.">
        <title>Comparative genomics of biotechnologically important yeasts.</title>
        <authorList>
            <person name="Riley R."/>
            <person name="Haridas S."/>
            <person name="Wolfe K.H."/>
            <person name="Lopes M.R."/>
            <person name="Hittinger C.T."/>
            <person name="Goeker M."/>
            <person name="Salamov A.A."/>
            <person name="Wisecaver J.H."/>
            <person name="Long T.M."/>
            <person name="Calvey C.H."/>
            <person name="Aerts A.L."/>
            <person name="Barry K.W."/>
            <person name="Choi C."/>
            <person name="Clum A."/>
            <person name="Coughlan A.Y."/>
            <person name="Deshpande S."/>
            <person name="Douglass A.P."/>
            <person name="Hanson S.J."/>
            <person name="Klenk H.-P."/>
            <person name="LaButti K.M."/>
            <person name="Lapidus A."/>
            <person name="Lindquist E.A."/>
            <person name="Lipzen A.M."/>
            <person name="Meier-Kolthoff J.P."/>
            <person name="Ohm R.A."/>
            <person name="Otillar R.P."/>
            <person name="Pangilinan J.L."/>
            <person name="Peng Y."/>
            <person name="Rokas A."/>
            <person name="Rosa C.A."/>
            <person name="Scheuner C."/>
            <person name="Sibirny A.A."/>
            <person name="Slot J.C."/>
            <person name="Stielow J.B."/>
            <person name="Sun H."/>
            <person name="Kurtzman C.P."/>
            <person name="Blackwell M."/>
            <person name="Grigoriev I.V."/>
            <person name="Jeffries T.W."/>
        </authorList>
    </citation>
    <scope>NUCLEOTIDE SEQUENCE [LARGE SCALE GENOMIC DNA]</scope>
    <source>
        <strain evidence="5 6">NRRL Y-2026</strain>
    </source>
</reference>
<dbReference type="EMBL" id="KV454005">
    <property type="protein sequence ID" value="ODQ45004.1"/>
    <property type="molecule type" value="Genomic_DNA"/>
</dbReference>
<evidence type="ECO:0000256" key="4">
    <source>
        <dbReference type="RuleBase" id="RU004005"/>
    </source>
</evidence>
<gene>
    <name evidence="5" type="ORF">PICMEDRAFT_28041</name>
</gene>
<evidence type="ECO:0000313" key="6">
    <source>
        <dbReference type="Proteomes" id="UP000094455"/>
    </source>
</evidence>
<sequence length="215" mass="24861">EQDQKLQEFLNPKPYLTVDTLLTPLKKEIYVANVAKNGFFKNMDLVKLKDGASYTLNLTQQQIEALEPSVYLRSWRIKSSVKKTNIVLRALKDLPVKKAITQLHFMEKKVARELVEMLERGVKDAEKMNYNPDDLYISESWVHTDGHWLKRVDCKGRGRAGVFTFKWVSVRFLLKTSQTTKRLAHLAAERDANKKVFCAVSKGKIRGNAPGFYRW</sequence>
<dbReference type="GO" id="GO:0006412">
    <property type="term" value="P:translation"/>
    <property type="evidence" value="ECO:0007669"/>
    <property type="project" value="InterPro"/>
</dbReference>
<dbReference type="GeneID" id="30179216"/>
<dbReference type="InterPro" id="IPR001063">
    <property type="entry name" value="Ribosomal_uL22"/>
</dbReference>
<dbReference type="STRING" id="763406.A0A1E3NFV1"/>
<feature type="non-terminal residue" evidence="5">
    <location>
        <position position="1"/>
    </location>
</feature>
<dbReference type="InterPro" id="IPR036394">
    <property type="entry name" value="Ribosomal_uL22_sf"/>
</dbReference>
<protein>
    <submittedName>
        <fullName evidence="5">Uncharacterized protein</fullName>
    </submittedName>
</protein>
<dbReference type="AlphaFoldDB" id="A0A1E3NFV1"/>
<evidence type="ECO:0000256" key="1">
    <source>
        <dbReference type="ARBA" id="ARBA00009451"/>
    </source>
</evidence>
<comment type="similarity">
    <text evidence="1 4">Belongs to the universal ribosomal protein uL22 family.</text>
</comment>
<dbReference type="PANTHER" id="PTHR13501">
    <property type="entry name" value="CHLOROPLAST 50S RIBOSOMAL PROTEIN L22-RELATED"/>
    <property type="match status" value="1"/>
</dbReference>
<dbReference type="PANTHER" id="PTHR13501:SF8">
    <property type="entry name" value="LARGE RIBOSOMAL SUBUNIT PROTEIN UL22M"/>
    <property type="match status" value="1"/>
</dbReference>
<dbReference type="Gene3D" id="3.90.470.10">
    <property type="entry name" value="Ribosomal protein L22/L17"/>
    <property type="match status" value="1"/>
</dbReference>
<dbReference type="InterPro" id="IPR047867">
    <property type="entry name" value="Ribosomal_uL22_bac/org-type"/>
</dbReference>
<evidence type="ECO:0000256" key="3">
    <source>
        <dbReference type="ARBA" id="ARBA00023274"/>
    </source>
</evidence>
<evidence type="ECO:0000256" key="2">
    <source>
        <dbReference type="ARBA" id="ARBA00022980"/>
    </source>
</evidence>
<dbReference type="SUPFAM" id="SSF54843">
    <property type="entry name" value="Ribosomal protein L22"/>
    <property type="match status" value="1"/>
</dbReference>
<name>A0A1E3NFV1_9ASCO</name>
<organism evidence="5 6">
    <name type="scientific">Pichia membranifaciens NRRL Y-2026</name>
    <dbReference type="NCBI Taxonomy" id="763406"/>
    <lineage>
        <taxon>Eukaryota</taxon>
        <taxon>Fungi</taxon>
        <taxon>Dikarya</taxon>
        <taxon>Ascomycota</taxon>
        <taxon>Saccharomycotina</taxon>
        <taxon>Pichiomycetes</taxon>
        <taxon>Pichiales</taxon>
        <taxon>Pichiaceae</taxon>
        <taxon>Pichia</taxon>
    </lineage>
</organism>
<keyword evidence="2 4" id="KW-0689">Ribosomal protein</keyword>
<proteinExistence type="inferred from homology"/>
<keyword evidence="3 4" id="KW-0687">Ribonucleoprotein</keyword>
<dbReference type="GO" id="GO:0003735">
    <property type="term" value="F:structural constituent of ribosome"/>
    <property type="evidence" value="ECO:0007669"/>
    <property type="project" value="EnsemblFungi"/>
</dbReference>
<dbReference type="RefSeq" id="XP_019016117.1">
    <property type="nucleotide sequence ID" value="XM_019162529.1"/>
</dbReference>
<accession>A0A1E3NFV1</accession>
<feature type="non-terminal residue" evidence="5">
    <location>
        <position position="215"/>
    </location>
</feature>
<keyword evidence="6" id="KW-1185">Reference proteome</keyword>
<dbReference type="GO" id="GO:0005762">
    <property type="term" value="C:mitochondrial large ribosomal subunit"/>
    <property type="evidence" value="ECO:0007669"/>
    <property type="project" value="EnsemblFungi"/>
</dbReference>
<dbReference type="Pfam" id="PF00237">
    <property type="entry name" value="Ribosomal_L22"/>
    <property type="match status" value="1"/>
</dbReference>
<dbReference type="OrthoDB" id="416470at2759"/>
<evidence type="ECO:0000313" key="5">
    <source>
        <dbReference type="EMBL" id="ODQ45004.1"/>
    </source>
</evidence>
<dbReference type="Proteomes" id="UP000094455">
    <property type="component" value="Unassembled WGS sequence"/>
</dbReference>